<evidence type="ECO:0000256" key="6">
    <source>
        <dbReference type="ARBA" id="ARBA00023077"/>
    </source>
</evidence>
<dbReference type="Gene3D" id="2.40.170.20">
    <property type="entry name" value="TonB-dependent receptor, beta-barrel domain"/>
    <property type="match status" value="1"/>
</dbReference>
<evidence type="ECO:0000256" key="7">
    <source>
        <dbReference type="ARBA" id="ARBA00023136"/>
    </source>
</evidence>
<feature type="compositionally biased region" description="Low complexity" evidence="12">
    <location>
        <begin position="96"/>
        <end position="112"/>
    </location>
</feature>
<dbReference type="InterPro" id="IPR000531">
    <property type="entry name" value="Beta-barrel_TonB"/>
</dbReference>
<reference evidence="16 17" key="1">
    <citation type="journal article" date="2013" name="PLoS ONE">
        <title>Cultivation and Complete Genome Sequencing of Gloeobacter kilaueensis sp. nov., from a Lava Cave in Kilauea Caldera, Hawai'i.</title>
        <authorList>
            <person name="Saw J.H."/>
            <person name="Schatz M."/>
            <person name="Brown M.V."/>
            <person name="Kunkel D.D."/>
            <person name="Foster J.S."/>
            <person name="Shick H."/>
            <person name="Christensen S."/>
            <person name="Hou S."/>
            <person name="Wan X."/>
            <person name="Donachie S.P."/>
        </authorList>
    </citation>
    <scope>NUCLEOTIDE SEQUENCE [LARGE SCALE GENOMIC DNA]</scope>
    <source>
        <strain evidence="17">JS</strain>
    </source>
</reference>
<keyword evidence="6 11" id="KW-0798">TonB box</keyword>
<dbReference type="GO" id="GO:0015344">
    <property type="term" value="F:siderophore uptake transmembrane transporter activity"/>
    <property type="evidence" value="ECO:0007669"/>
    <property type="project" value="TreeGrafter"/>
</dbReference>
<keyword evidence="9 10" id="KW-0998">Cell outer membrane</keyword>
<keyword evidence="17" id="KW-1185">Reference proteome</keyword>
<evidence type="ECO:0000313" key="16">
    <source>
        <dbReference type="EMBL" id="AGY57920.1"/>
    </source>
</evidence>
<comment type="similarity">
    <text evidence="10 11">Belongs to the TonB-dependent receptor family.</text>
</comment>
<keyword evidence="5 13" id="KW-0732">Signal</keyword>
<dbReference type="InterPro" id="IPR012910">
    <property type="entry name" value="Plug_dom"/>
</dbReference>
<protein>
    <submittedName>
        <fullName evidence="16">TonB-dependent receptor</fullName>
    </submittedName>
</protein>
<evidence type="ECO:0000313" key="17">
    <source>
        <dbReference type="Proteomes" id="UP000017396"/>
    </source>
</evidence>
<dbReference type="PANTHER" id="PTHR30069:SF29">
    <property type="entry name" value="HEMOGLOBIN AND HEMOGLOBIN-HAPTOGLOBIN-BINDING PROTEIN 1-RELATED"/>
    <property type="match status" value="1"/>
</dbReference>
<dbReference type="GO" id="GO:0044718">
    <property type="term" value="P:siderophore transmembrane transport"/>
    <property type="evidence" value="ECO:0007669"/>
    <property type="project" value="TreeGrafter"/>
</dbReference>
<dbReference type="OrthoDB" id="473897at2"/>
<evidence type="ECO:0000256" key="11">
    <source>
        <dbReference type="RuleBase" id="RU003357"/>
    </source>
</evidence>
<evidence type="ECO:0000256" key="5">
    <source>
        <dbReference type="ARBA" id="ARBA00022729"/>
    </source>
</evidence>
<dbReference type="HOGENOM" id="CLU_008287_7_0_3"/>
<evidence type="ECO:0000256" key="10">
    <source>
        <dbReference type="PROSITE-ProRule" id="PRU01360"/>
    </source>
</evidence>
<dbReference type="InterPro" id="IPR036942">
    <property type="entry name" value="Beta-barrel_TonB_sf"/>
</dbReference>
<accession>U5QJT8</accession>
<sequence length="902" mass="97636">MKMKQRETHSRLLLATLVPALVGTSVLADAAQALPTTKLAELPKNSVARVKPSSSGSLDITGAKSLLEQASGSAVDLEVRPEAWNWTRPVTVPRVAQGAAPAATPQTAAEPAEPSDEETEVLDEVNVTATRRPARARDIPSVVYTVKKEDFRAQNAQTATDALSLVPGFQAAPALGGVRNAAAVFLRGFDDQRFQVLKDGLPLERSSNGRSDVSRFQVEELERIEVVTGGATLRYGSGAVGGVINLITETPKGPPKLTLQYQGGSYGFNKFVAKYGGGDDTFSYNFVYTGIVAPNRYPFQLTNQANAQFYGPNDFAKNPSCPAQFDPDGNLLNNCANGGFPDGTPLFGFLKPEVGPPVTVSGTADSSNAASDTYSGKLVFKPDPSNRITARVTQQNSSTESNSPGAYYFSPCVGGPSNFPNGTLSFDRSVAVDRSGREVGCGPQRFIINTPSAAFGPPFSYNTSFNGKTVFPTGQAYQGAEPVTGTIDFFQQNNQSQTEAAVQWDYNITPTTSLNSFIYYYRFGSTNTVPTNFIYNSNFGIGTAGPNGDFGIVTRNPAAQPFASGNKFVAETALNWQISPGQTLTFGINFTEDRSYQQKQQGRSFLDRSVARTSIFLIDDISFSDLIKANVGIRYTSSSQFGEVLTPGVGLRVTPLSWLSFRANWNYVFNAPKISDLYVQNGPFLANPNLRPESGVAVDAGVDITPANNLFFRATYFNIYLDGFFGNQLFANPNFNNPNDTTGTSNFAFLQQVQNLATLISTGIEFQGQWQITDQFSLLVNWTNTDSRAVGRTDSISTTLFTYQIQNAGIPFNNVGFRLTYANKGLIAAFVGRYYDGFVIDYNNTRTPTFFTLDFNSEIPITPYFTLLGSVFNIFDTQYQNPAGLPAPGTTFTVGGRLEIGG</sequence>
<evidence type="ECO:0000256" key="2">
    <source>
        <dbReference type="ARBA" id="ARBA00022448"/>
    </source>
</evidence>
<feature type="region of interest" description="Disordered" evidence="12">
    <location>
        <begin position="96"/>
        <end position="121"/>
    </location>
</feature>
<evidence type="ECO:0000256" key="3">
    <source>
        <dbReference type="ARBA" id="ARBA00022452"/>
    </source>
</evidence>
<dbReference type="Proteomes" id="UP000017396">
    <property type="component" value="Chromosome"/>
</dbReference>
<comment type="subcellular location">
    <subcellularLocation>
        <location evidence="1 10">Cell outer membrane</location>
        <topology evidence="1 10">Multi-pass membrane protein</topology>
    </subcellularLocation>
</comment>
<feature type="domain" description="TonB-dependent receptor plug" evidence="15">
    <location>
        <begin position="136"/>
        <end position="243"/>
    </location>
</feature>
<keyword evidence="2 10" id="KW-0813">Transport</keyword>
<keyword evidence="7 10" id="KW-0472">Membrane</keyword>
<dbReference type="RefSeq" id="WP_023173039.1">
    <property type="nucleotide sequence ID" value="NC_022600.1"/>
</dbReference>
<dbReference type="PATRIC" id="fig|1183438.3.peg.1648"/>
<feature type="signal peptide" evidence="13">
    <location>
        <begin position="1"/>
        <end position="30"/>
    </location>
</feature>
<dbReference type="STRING" id="1183438.GKIL_1674"/>
<evidence type="ECO:0000259" key="15">
    <source>
        <dbReference type="Pfam" id="PF07715"/>
    </source>
</evidence>
<proteinExistence type="inferred from homology"/>
<feature type="chain" id="PRO_5004664022" evidence="13">
    <location>
        <begin position="31"/>
        <end position="902"/>
    </location>
</feature>
<dbReference type="EMBL" id="CP003587">
    <property type="protein sequence ID" value="AGY57920.1"/>
    <property type="molecule type" value="Genomic_DNA"/>
</dbReference>
<dbReference type="Pfam" id="PF00593">
    <property type="entry name" value="TonB_dep_Rec_b-barrel"/>
    <property type="match status" value="1"/>
</dbReference>
<evidence type="ECO:0000256" key="9">
    <source>
        <dbReference type="ARBA" id="ARBA00023237"/>
    </source>
</evidence>
<dbReference type="PANTHER" id="PTHR30069">
    <property type="entry name" value="TONB-DEPENDENT OUTER MEMBRANE RECEPTOR"/>
    <property type="match status" value="1"/>
</dbReference>
<dbReference type="eggNOG" id="COG4771">
    <property type="taxonomic scope" value="Bacteria"/>
</dbReference>
<keyword evidence="8 16" id="KW-0675">Receptor</keyword>
<evidence type="ECO:0000256" key="4">
    <source>
        <dbReference type="ARBA" id="ARBA00022692"/>
    </source>
</evidence>
<evidence type="ECO:0000256" key="1">
    <source>
        <dbReference type="ARBA" id="ARBA00004571"/>
    </source>
</evidence>
<name>U5QJT8_GLOK1</name>
<dbReference type="InterPro" id="IPR037066">
    <property type="entry name" value="Plug_dom_sf"/>
</dbReference>
<feature type="domain" description="TonB-dependent receptor-like beta-barrel" evidence="14">
    <location>
        <begin position="460"/>
        <end position="874"/>
    </location>
</feature>
<keyword evidence="3 10" id="KW-1134">Transmembrane beta strand</keyword>
<keyword evidence="4 10" id="KW-0812">Transmembrane</keyword>
<gene>
    <name evidence="16" type="ORF">GKIL_1674</name>
</gene>
<dbReference type="KEGG" id="glj:GKIL_1674"/>
<dbReference type="GO" id="GO:0009279">
    <property type="term" value="C:cell outer membrane"/>
    <property type="evidence" value="ECO:0007669"/>
    <property type="project" value="UniProtKB-SubCell"/>
</dbReference>
<dbReference type="AlphaFoldDB" id="U5QJT8"/>
<evidence type="ECO:0000256" key="13">
    <source>
        <dbReference type="SAM" id="SignalP"/>
    </source>
</evidence>
<evidence type="ECO:0000259" key="14">
    <source>
        <dbReference type="Pfam" id="PF00593"/>
    </source>
</evidence>
<dbReference type="Pfam" id="PF07715">
    <property type="entry name" value="Plug"/>
    <property type="match status" value="1"/>
</dbReference>
<evidence type="ECO:0000256" key="12">
    <source>
        <dbReference type="SAM" id="MobiDB-lite"/>
    </source>
</evidence>
<evidence type="ECO:0000256" key="8">
    <source>
        <dbReference type="ARBA" id="ARBA00023170"/>
    </source>
</evidence>
<dbReference type="InterPro" id="IPR039426">
    <property type="entry name" value="TonB-dep_rcpt-like"/>
</dbReference>
<dbReference type="SUPFAM" id="SSF56935">
    <property type="entry name" value="Porins"/>
    <property type="match status" value="1"/>
</dbReference>
<organism evidence="16 17">
    <name type="scientific">Gloeobacter kilaueensis (strain ATCC BAA-2537 / CCAP 1431/1 / ULC 316 / JS1)</name>
    <dbReference type="NCBI Taxonomy" id="1183438"/>
    <lineage>
        <taxon>Bacteria</taxon>
        <taxon>Bacillati</taxon>
        <taxon>Cyanobacteriota</taxon>
        <taxon>Cyanophyceae</taxon>
        <taxon>Gloeobacterales</taxon>
        <taxon>Gloeobacteraceae</taxon>
        <taxon>Gloeobacter</taxon>
    </lineage>
</organism>
<dbReference type="PROSITE" id="PS52016">
    <property type="entry name" value="TONB_DEPENDENT_REC_3"/>
    <property type="match status" value="1"/>
</dbReference>
<dbReference type="Gene3D" id="2.170.130.10">
    <property type="entry name" value="TonB-dependent receptor, plug domain"/>
    <property type="match status" value="1"/>
</dbReference>